<dbReference type="Pfam" id="PF00326">
    <property type="entry name" value="Peptidase_S9"/>
    <property type="match status" value="1"/>
</dbReference>
<organism evidence="6 7">
    <name type="scientific">Buddleja alternifolia</name>
    <dbReference type="NCBI Taxonomy" id="168488"/>
    <lineage>
        <taxon>Eukaryota</taxon>
        <taxon>Viridiplantae</taxon>
        <taxon>Streptophyta</taxon>
        <taxon>Embryophyta</taxon>
        <taxon>Tracheophyta</taxon>
        <taxon>Spermatophyta</taxon>
        <taxon>Magnoliopsida</taxon>
        <taxon>eudicotyledons</taxon>
        <taxon>Gunneridae</taxon>
        <taxon>Pentapetalae</taxon>
        <taxon>asterids</taxon>
        <taxon>lamiids</taxon>
        <taxon>Lamiales</taxon>
        <taxon>Scrophulariaceae</taxon>
        <taxon>Buddlejeae</taxon>
        <taxon>Buddleja</taxon>
    </lineage>
</organism>
<dbReference type="EMBL" id="WHWC01000010">
    <property type="protein sequence ID" value="KAG8375570.1"/>
    <property type="molecule type" value="Genomic_DNA"/>
</dbReference>
<comment type="caution">
    <text evidence="6">The sequence shown here is derived from an EMBL/GenBank/DDBJ whole genome shotgun (WGS) entry which is preliminary data.</text>
</comment>
<dbReference type="GO" id="GO:0005634">
    <property type="term" value="C:nucleus"/>
    <property type="evidence" value="ECO:0007669"/>
    <property type="project" value="UniProtKB-SubCell"/>
</dbReference>
<proteinExistence type="inferred from homology"/>
<protein>
    <recommendedName>
        <fullName evidence="5">CRC domain-containing protein</fullName>
    </recommendedName>
</protein>
<feature type="compositionally biased region" description="Basic and acidic residues" evidence="4">
    <location>
        <begin position="136"/>
        <end position="145"/>
    </location>
</feature>
<reference evidence="6" key="1">
    <citation type="submission" date="2019-10" db="EMBL/GenBank/DDBJ databases">
        <authorList>
            <person name="Zhang R."/>
            <person name="Pan Y."/>
            <person name="Wang J."/>
            <person name="Ma R."/>
            <person name="Yu S."/>
        </authorList>
    </citation>
    <scope>NUCLEOTIDE SEQUENCE</scope>
    <source>
        <strain evidence="6">LA-IB0</strain>
        <tissue evidence="6">Leaf</tissue>
    </source>
</reference>
<dbReference type="AlphaFoldDB" id="A0AAV6X8U8"/>
<dbReference type="InterPro" id="IPR001375">
    <property type="entry name" value="Peptidase_S9_cat"/>
</dbReference>
<evidence type="ECO:0000256" key="3">
    <source>
        <dbReference type="ARBA" id="ARBA00023242"/>
    </source>
</evidence>
<keyword evidence="7" id="KW-1185">Reference proteome</keyword>
<dbReference type="InterPro" id="IPR029058">
    <property type="entry name" value="AB_hydrolase_fold"/>
</dbReference>
<feature type="compositionally biased region" description="Basic and acidic residues" evidence="4">
    <location>
        <begin position="415"/>
        <end position="432"/>
    </location>
</feature>
<dbReference type="PROSITE" id="PS51634">
    <property type="entry name" value="CRC"/>
    <property type="match status" value="1"/>
</dbReference>
<name>A0AAV6X8U8_9LAMI</name>
<dbReference type="PANTHER" id="PTHR47381:SF3">
    <property type="entry name" value="ALPHA_BETA-HYDROLASES SUPERFAMILY PROTEIN"/>
    <property type="match status" value="1"/>
</dbReference>
<evidence type="ECO:0000259" key="5">
    <source>
        <dbReference type="PROSITE" id="PS51634"/>
    </source>
</evidence>
<evidence type="ECO:0000256" key="2">
    <source>
        <dbReference type="ARBA" id="ARBA00007267"/>
    </source>
</evidence>
<sequence length="862" mass="95616">MEHGETGGRAVAPAPVVRQLDFTVNYKATANANGNANASANLILPEHPQAQLQSKLLALAQSQQRHTSVRPRSPPRTVTQTKLPPRKMVMSLKSPQRELPQMVGQAKSPPSASRLAHRVKPVPVPNPALQPLPKMESPKSRERSNLEQNDGTPKKQKQCNCKNSRCLKLYCECFAAGIYCDGCNCINCHNKIEYEGDRKVAIDAILERNPQAFKPKIANSPHGATDGGVEHNKGCNCKKSGCLKKYCECFQANILCSDRCKCMDCKNFEGSEERKFHYHEHTANSLAVIQRVTNAAINGAIGSPRKKSRNQQIVFGVASDKHLTSQLPQFHQESVLTSDVSYSPLSVRLSKPDAGKLVPKSPYRCPLTGVLHLQDVKDLCTVLVEVSAEAAKSFSEEIQMINTDVNEAEVSITTSHEDGKDRDRISSLRESDSCDIQSGRPLSPGTLALMCDEQDTTFMEANAPSTITESNTRPTMKSESTHGLDQLYVEQERLVLTRFRSFLNRLITCGSIEVPLSVEPAKPVRDPLYQETPKPTFSEAMESCPKKDIPNFKELLQEENFYLTTEAGDQGLLPVLLLKLKDSNQKKRPAIVFLHSTHKCKEWLRPLLEAYASRDYVAVAIDSRYHGERASNLTTYRDALVSSWKKGDTMPFIFDTVWDLIKLADHLTQREDVDPSRVGITGESLGGMHAWFAAAADNRYSVVVPIIGVQGFRWAIEHDKWQARVDSIKAVFEEARVDLGKSTIDKEVVEKVSLGVVLISVLVIVWDRIAPGLASQFDAPYTVPAIAPRPLLILNGSACKEDPRCPLAGLELPESRARQACEKANSAENFKLVAQPGIGHQMTPLMVKQASDWFDQYLLHHS</sequence>
<dbReference type="Pfam" id="PF03638">
    <property type="entry name" value="TCR"/>
    <property type="match status" value="2"/>
</dbReference>
<dbReference type="GO" id="GO:0008236">
    <property type="term" value="F:serine-type peptidase activity"/>
    <property type="evidence" value="ECO:0007669"/>
    <property type="project" value="InterPro"/>
</dbReference>
<evidence type="ECO:0000313" key="6">
    <source>
        <dbReference type="EMBL" id="KAG8375570.1"/>
    </source>
</evidence>
<comment type="similarity">
    <text evidence="2">Belongs to the lin-54 family.</text>
</comment>
<dbReference type="SUPFAM" id="SSF53474">
    <property type="entry name" value="alpha/beta-Hydrolases"/>
    <property type="match status" value="1"/>
</dbReference>
<dbReference type="GO" id="GO:0006508">
    <property type="term" value="P:proteolysis"/>
    <property type="evidence" value="ECO:0007669"/>
    <property type="project" value="InterPro"/>
</dbReference>
<dbReference type="Proteomes" id="UP000826271">
    <property type="component" value="Unassembled WGS sequence"/>
</dbReference>
<dbReference type="InterPro" id="IPR005172">
    <property type="entry name" value="CRC"/>
</dbReference>
<comment type="subcellular location">
    <subcellularLocation>
        <location evidence="1">Nucleus</location>
    </subcellularLocation>
</comment>
<accession>A0AAV6X8U8</accession>
<keyword evidence="3" id="KW-0539">Nucleus</keyword>
<dbReference type="InterPro" id="IPR033467">
    <property type="entry name" value="Tesmin/TSO1-like_CXC"/>
</dbReference>
<dbReference type="Gene3D" id="3.40.50.1820">
    <property type="entry name" value="alpha/beta hydrolase"/>
    <property type="match status" value="1"/>
</dbReference>
<feature type="region of interest" description="Disordered" evidence="4">
    <location>
        <begin position="60"/>
        <end position="158"/>
    </location>
</feature>
<dbReference type="PANTHER" id="PTHR47381">
    <property type="entry name" value="ALPHA/BETA-HYDROLASES SUPERFAMILY PROTEIN"/>
    <property type="match status" value="1"/>
</dbReference>
<evidence type="ECO:0000256" key="1">
    <source>
        <dbReference type="ARBA" id="ARBA00004123"/>
    </source>
</evidence>
<feature type="region of interest" description="Disordered" evidence="4">
    <location>
        <begin position="413"/>
        <end position="439"/>
    </location>
</feature>
<feature type="domain" description="CRC" evidence="5">
    <location>
        <begin position="155"/>
        <end position="270"/>
    </location>
</feature>
<evidence type="ECO:0000313" key="7">
    <source>
        <dbReference type="Proteomes" id="UP000826271"/>
    </source>
</evidence>
<evidence type="ECO:0000256" key="4">
    <source>
        <dbReference type="SAM" id="MobiDB-lite"/>
    </source>
</evidence>
<dbReference type="SMART" id="SM01114">
    <property type="entry name" value="CXC"/>
    <property type="match status" value="2"/>
</dbReference>
<gene>
    <name evidence="6" type="ORF">BUALT_Bualt10G0114300</name>
</gene>